<gene>
    <name evidence="2" type="ORF">MTTB_05500</name>
</gene>
<keyword evidence="1" id="KW-0812">Transmembrane</keyword>
<feature type="transmembrane region" description="Helical" evidence="1">
    <location>
        <begin position="160"/>
        <end position="183"/>
    </location>
</feature>
<protein>
    <recommendedName>
        <fullName evidence="4">DUF4405 domain-containing protein</fullName>
    </recommendedName>
</protein>
<evidence type="ECO:0008006" key="4">
    <source>
        <dbReference type="Google" id="ProtNLM"/>
    </source>
</evidence>
<feature type="transmembrane region" description="Helical" evidence="1">
    <location>
        <begin position="124"/>
        <end position="148"/>
    </location>
</feature>
<keyword evidence="1" id="KW-1133">Transmembrane helix</keyword>
<accession>A0ABM7YCH7</accession>
<keyword evidence="3" id="KW-1185">Reference proteome</keyword>
<proteinExistence type="predicted"/>
<reference evidence="2 3" key="1">
    <citation type="submission" date="2022-04" db="EMBL/GenBank/DDBJ databases">
        <title>Complete genome of Methanothermobacter tenebrarum strain RMAS.</title>
        <authorList>
            <person name="Nakamura K."/>
            <person name="Oshima K."/>
            <person name="Hattori M."/>
            <person name="Kamagata Y."/>
            <person name="Takamizawa K."/>
        </authorList>
    </citation>
    <scope>NUCLEOTIDE SEQUENCE [LARGE SCALE GENOMIC DNA]</scope>
    <source>
        <strain evidence="2 3">RMAS</strain>
    </source>
</reference>
<dbReference type="Proteomes" id="UP000831817">
    <property type="component" value="Chromosome"/>
</dbReference>
<dbReference type="GeneID" id="71965066"/>
<dbReference type="EMBL" id="AP025698">
    <property type="protein sequence ID" value="BDH79171.1"/>
    <property type="molecule type" value="Genomic_DNA"/>
</dbReference>
<evidence type="ECO:0000256" key="1">
    <source>
        <dbReference type="SAM" id="Phobius"/>
    </source>
</evidence>
<name>A0ABM7YCH7_9EURY</name>
<evidence type="ECO:0000313" key="3">
    <source>
        <dbReference type="Proteomes" id="UP000831817"/>
    </source>
</evidence>
<keyword evidence="1" id="KW-0472">Membrane</keyword>
<sequence length="192" mass="21459">MEKIAKKLILLLPAITGLLSADGSCAASCPYGLVNDPYPGQCPRYTDLNGDGFCDFSQTSTSMATDTAADEPHQGDATNHTIGDADADGVDYHIIPVTMIIIGLYLLTYHLFKKGYIKRSKYRRLWNLLLTFGYAGTGFTGFLLIFFIKLSIRTALNPSITYWHAEMSILMVVATLLHIHIYWKPFKFIFSF</sequence>
<feature type="transmembrane region" description="Helical" evidence="1">
    <location>
        <begin position="94"/>
        <end position="112"/>
    </location>
</feature>
<dbReference type="RefSeq" id="WP_248565255.1">
    <property type="nucleotide sequence ID" value="NZ_AP025698.1"/>
</dbReference>
<organism evidence="2 3">
    <name type="scientific">Methanothermobacter tenebrarum</name>
    <dbReference type="NCBI Taxonomy" id="680118"/>
    <lineage>
        <taxon>Archaea</taxon>
        <taxon>Methanobacteriati</taxon>
        <taxon>Methanobacteriota</taxon>
        <taxon>Methanomada group</taxon>
        <taxon>Methanobacteria</taxon>
        <taxon>Methanobacteriales</taxon>
        <taxon>Methanobacteriaceae</taxon>
        <taxon>Methanothermobacter</taxon>
    </lineage>
</organism>
<evidence type="ECO:0000313" key="2">
    <source>
        <dbReference type="EMBL" id="BDH79171.1"/>
    </source>
</evidence>